<keyword evidence="6 8" id="KW-1133">Transmembrane helix</keyword>
<evidence type="ECO:0000256" key="4">
    <source>
        <dbReference type="ARBA" id="ARBA00022475"/>
    </source>
</evidence>
<feature type="transmembrane region" description="Helical" evidence="8">
    <location>
        <begin position="477"/>
        <end position="498"/>
    </location>
</feature>
<dbReference type="Gene3D" id="1.20.1640.10">
    <property type="entry name" value="Multidrug efflux transporter AcrB transmembrane domain"/>
    <property type="match status" value="2"/>
</dbReference>
<dbReference type="PANTHER" id="PTHR32063:SF19">
    <property type="entry name" value="CATION EFFLUX SYSTEM PROTEIN CUSA"/>
    <property type="match status" value="1"/>
</dbReference>
<evidence type="ECO:0000313" key="9">
    <source>
        <dbReference type="EMBL" id="GAA0852123.1"/>
    </source>
</evidence>
<comment type="caution">
    <text evidence="9">The sequence shown here is derived from an EMBL/GenBank/DDBJ whole genome shotgun (WGS) entry which is preliminary data.</text>
</comment>
<dbReference type="SUPFAM" id="SSF82866">
    <property type="entry name" value="Multidrug efflux transporter AcrB transmembrane domain"/>
    <property type="match status" value="2"/>
</dbReference>
<reference evidence="9 10" key="1">
    <citation type="journal article" date="2019" name="Int. J. Syst. Evol. Microbiol.">
        <title>The Global Catalogue of Microorganisms (GCM) 10K type strain sequencing project: providing services to taxonomists for standard genome sequencing and annotation.</title>
        <authorList>
            <consortium name="The Broad Institute Genomics Platform"/>
            <consortium name="The Broad Institute Genome Sequencing Center for Infectious Disease"/>
            <person name="Wu L."/>
            <person name="Ma J."/>
        </authorList>
    </citation>
    <scope>NUCLEOTIDE SEQUENCE [LARGE SCALE GENOMIC DNA]</scope>
    <source>
        <strain evidence="9 10">JCM 15896</strain>
    </source>
</reference>
<keyword evidence="3" id="KW-0813">Transport</keyword>
<dbReference type="InterPro" id="IPR001036">
    <property type="entry name" value="Acrflvin-R"/>
</dbReference>
<dbReference type="RefSeq" id="WP_343855623.1">
    <property type="nucleotide sequence ID" value="NZ_BAAAFD010000001.1"/>
</dbReference>
<accession>A0ABN1LC59</accession>
<organism evidence="9 10">
    <name type="scientific">Aliiglaciecola litoralis</name>
    <dbReference type="NCBI Taxonomy" id="582857"/>
    <lineage>
        <taxon>Bacteria</taxon>
        <taxon>Pseudomonadati</taxon>
        <taxon>Pseudomonadota</taxon>
        <taxon>Gammaproteobacteria</taxon>
        <taxon>Alteromonadales</taxon>
        <taxon>Alteromonadaceae</taxon>
        <taxon>Aliiglaciecola</taxon>
    </lineage>
</organism>
<evidence type="ECO:0000256" key="6">
    <source>
        <dbReference type="ARBA" id="ARBA00022989"/>
    </source>
</evidence>
<comment type="similarity">
    <text evidence="2">Belongs to the resistance-nodulation-cell division (RND) (TC 2.A.6) family.</text>
</comment>
<name>A0ABN1LC59_9ALTE</name>
<evidence type="ECO:0000256" key="8">
    <source>
        <dbReference type="SAM" id="Phobius"/>
    </source>
</evidence>
<dbReference type="Gene3D" id="3.30.70.1320">
    <property type="entry name" value="Multidrug efflux transporter AcrB pore domain like"/>
    <property type="match status" value="1"/>
</dbReference>
<feature type="transmembrane region" description="Helical" evidence="8">
    <location>
        <begin position="390"/>
        <end position="411"/>
    </location>
</feature>
<dbReference type="Gene3D" id="3.30.70.1440">
    <property type="entry name" value="Multidrug efflux transporter AcrB pore domain"/>
    <property type="match status" value="1"/>
</dbReference>
<dbReference type="Gene3D" id="3.30.2090.10">
    <property type="entry name" value="Multidrug efflux transporter AcrB TolC docking domain, DN and DC subdomains"/>
    <property type="match status" value="2"/>
</dbReference>
<evidence type="ECO:0000256" key="5">
    <source>
        <dbReference type="ARBA" id="ARBA00022692"/>
    </source>
</evidence>
<dbReference type="NCBIfam" id="TIGR00914">
    <property type="entry name" value="2A0601"/>
    <property type="match status" value="1"/>
</dbReference>
<dbReference type="InterPro" id="IPR004763">
    <property type="entry name" value="CusA-like"/>
</dbReference>
<sequence>MIAAIIRWSVTNRFFVLLATCIIVGAGLFAIKNTPVDAIPDLSDVQVIIKTSYPGQAPQVVEDQVTYPLTTAMLSVPGAKTVRGFSFFGDSYVYIIFDESTDIYWARSRVLEYLSQVAPNLPESAKPQLGPDATGVGWIYLYALIDKTGKHDISQLRSLQDWFLKFELQTIPGVSEVAAMGGMVKQYQVKVDPEKLRAYGIPLSHIQMAIKRGNQEVGASVIEMAEAEYMVRATGYIEKKQDIEQIPLGVNNNGTPILVKDIADVELGPQMRRGVTDFNGEGEAVGGVVVMRYGENAQKTIEAVKIKLEELKKGLPDGVEIVPVYDRSALIDRAVDNLAIKLLEEFAVVALVCIAFLFHVRSSLVAIISLPVGILTAFIVMHLQGINANIMSLGGIAIAIGAMIDGAIVMIENMHKHMERTPLTDENRWQIVIDSATEVGPALFSSLLIITVSFLPVFTLEAQEGRMFAPLAFTKTYAMAAAAALAITLVPVLMGYFIRGKVIAERKNPFNRLLTFIYLPSLKRVLQFPKITLFAAFLVMLIGLWPVNKIGSEFIPPLDEGDLMYMPTTYPGVSIGKVREILQQTNKLIYTVPEVERVYGKAGRADTATDPAPLTMIETFIKLKPKDQWRAGLTTQDLIKELDGLINIPGLTNAWVMPIKTRIDMLATGIKTPVGIKIGGQDLGQIQTIGQQIETILSDVAGTVSVYSERVAGGRYIKVDIKRDKAARYGLNIADVQQVISVAIGGMNVTQSIEGLERFPVNIRYPQSYRSSPESLRLLPIVTPQGKRIALADVADVFIEDGPPGIKSENARPNGWVFVDIDDVDIGTYVTAAQQAVNEKLVLPAGYSITWSGQYEYMLRAKEKLNYVIPLTLAIIMVLLYLNFRNIIEVAMIMGTLPLAMVGSIWLMYLEGFNFSVAVGVGFIALAGVAVEIGVIMLVYLNQSYQEMLRTSKEQGIQPNHALLREAVTQGAGMRVRPIMMTAATIIIGLLPILYGTGTGSEIMSRIAAPMVGGMVSVMLLTLLVLPAIYLLWRKRHVDQLAKEL</sequence>
<dbReference type="EMBL" id="BAAAFD010000001">
    <property type="protein sequence ID" value="GAA0852123.1"/>
    <property type="molecule type" value="Genomic_DNA"/>
</dbReference>
<dbReference type="Pfam" id="PF00873">
    <property type="entry name" value="ACR_tran"/>
    <property type="match status" value="1"/>
</dbReference>
<dbReference type="PRINTS" id="PR00702">
    <property type="entry name" value="ACRIFLAVINRP"/>
</dbReference>
<keyword evidence="4" id="KW-1003">Cell membrane</keyword>
<keyword evidence="5 8" id="KW-0812">Transmembrane</keyword>
<feature type="transmembrane region" description="Helical" evidence="8">
    <location>
        <begin position="915"/>
        <end position="941"/>
    </location>
</feature>
<feature type="transmembrane region" description="Helical" evidence="8">
    <location>
        <begin position="338"/>
        <end position="358"/>
    </location>
</feature>
<proteinExistence type="inferred from homology"/>
<dbReference type="Gene3D" id="3.30.70.1430">
    <property type="entry name" value="Multidrug efflux transporter AcrB pore domain"/>
    <property type="match status" value="2"/>
</dbReference>
<dbReference type="InterPro" id="IPR027463">
    <property type="entry name" value="AcrB_DN_DC_subdom"/>
</dbReference>
<feature type="transmembrane region" description="Helical" evidence="8">
    <location>
        <begin position="867"/>
        <end position="884"/>
    </location>
</feature>
<evidence type="ECO:0000256" key="3">
    <source>
        <dbReference type="ARBA" id="ARBA00022448"/>
    </source>
</evidence>
<dbReference type="Proteomes" id="UP001500359">
    <property type="component" value="Unassembled WGS sequence"/>
</dbReference>
<feature type="transmembrane region" description="Helical" evidence="8">
    <location>
        <begin position="1007"/>
        <end position="1033"/>
    </location>
</feature>
<feature type="transmembrane region" description="Helical" evidence="8">
    <location>
        <begin position="891"/>
        <end position="909"/>
    </location>
</feature>
<feature type="transmembrane region" description="Helical" evidence="8">
    <location>
        <begin position="431"/>
        <end position="457"/>
    </location>
</feature>
<feature type="transmembrane region" description="Helical" evidence="8">
    <location>
        <begin position="531"/>
        <end position="547"/>
    </location>
</feature>
<keyword evidence="7 8" id="KW-0472">Membrane</keyword>
<keyword evidence="10" id="KW-1185">Reference proteome</keyword>
<dbReference type="SUPFAM" id="SSF82714">
    <property type="entry name" value="Multidrug efflux transporter AcrB TolC docking domain, DN and DC subdomains"/>
    <property type="match status" value="2"/>
</dbReference>
<gene>
    <name evidence="9" type="ORF">GCM10009114_01220</name>
</gene>
<dbReference type="PANTHER" id="PTHR32063">
    <property type="match status" value="1"/>
</dbReference>
<protein>
    <submittedName>
        <fullName evidence="9">CusA/CzcA family heavy metal efflux RND transporter</fullName>
    </submittedName>
</protein>
<dbReference type="SUPFAM" id="SSF82693">
    <property type="entry name" value="Multidrug efflux transporter AcrB pore domain, PN1, PN2, PC1 and PC2 subdomains"/>
    <property type="match status" value="2"/>
</dbReference>
<evidence type="ECO:0000313" key="10">
    <source>
        <dbReference type="Proteomes" id="UP001500359"/>
    </source>
</evidence>
<evidence type="ECO:0000256" key="1">
    <source>
        <dbReference type="ARBA" id="ARBA00004651"/>
    </source>
</evidence>
<comment type="subcellular location">
    <subcellularLocation>
        <location evidence="1">Cell membrane</location>
        <topology evidence="1">Multi-pass membrane protein</topology>
    </subcellularLocation>
</comment>
<feature type="transmembrane region" description="Helical" evidence="8">
    <location>
        <begin position="365"/>
        <end position="384"/>
    </location>
</feature>
<feature type="transmembrane region" description="Helical" evidence="8">
    <location>
        <begin position="979"/>
        <end position="995"/>
    </location>
</feature>
<evidence type="ECO:0000256" key="2">
    <source>
        <dbReference type="ARBA" id="ARBA00010942"/>
    </source>
</evidence>
<evidence type="ECO:0000256" key="7">
    <source>
        <dbReference type="ARBA" id="ARBA00023136"/>
    </source>
</evidence>